<protein>
    <submittedName>
        <fullName evidence="1">Uncharacterized protein</fullName>
    </submittedName>
</protein>
<comment type="caution">
    <text evidence="1">The sequence shown here is derived from an EMBL/GenBank/DDBJ whole genome shotgun (WGS) entry which is preliminary data.</text>
</comment>
<organism evidence="1 2">
    <name type="scientific">Potamilus streckersoni</name>
    <dbReference type="NCBI Taxonomy" id="2493646"/>
    <lineage>
        <taxon>Eukaryota</taxon>
        <taxon>Metazoa</taxon>
        <taxon>Spiralia</taxon>
        <taxon>Lophotrochozoa</taxon>
        <taxon>Mollusca</taxon>
        <taxon>Bivalvia</taxon>
        <taxon>Autobranchia</taxon>
        <taxon>Heteroconchia</taxon>
        <taxon>Palaeoheterodonta</taxon>
        <taxon>Unionida</taxon>
        <taxon>Unionoidea</taxon>
        <taxon>Unionidae</taxon>
        <taxon>Ambleminae</taxon>
        <taxon>Lampsilini</taxon>
        <taxon>Potamilus</taxon>
    </lineage>
</organism>
<evidence type="ECO:0000313" key="1">
    <source>
        <dbReference type="EMBL" id="KAK3612671.1"/>
    </source>
</evidence>
<dbReference type="AlphaFoldDB" id="A0AAE0TM64"/>
<proteinExistence type="predicted"/>
<gene>
    <name evidence="1" type="ORF">CHS0354_042197</name>
</gene>
<reference evidence="1" key="1">
    <citation type="journal article" date="2021" name="Genome Biol. Evol.">
        <title>A High-Quality Reference Genome for a Parasitic Bivalve with Doubly Uniparental Inheritance (Bivalvia: Unionida).</title>
        <authorList>
            <person name="Smith C.H."/>
        </authorList>
    </citation>
    <scope>NUCLEOTIDE SEQUENCE</scope>
    <source>
        <strain evidence="1">CHS0354</strain>
    </source>
</reference>
<dbReference type="Proteomes" id="UP001195483">
    <property type="component" value="Unassembled WGS sequence"/>
</dbReference>
<dbReference type="EMBL" id="JAEAOA010002353">
    <property type="protein sequence ID" value="KAK3612671.1"/>
    <property type="molecule type" value="Genomic_DNA"/>
</dbReference>
<accession>A0AAE0TM64</accession>
<reference evidence="1" key="2">
    <citation type="journal article" date="2021" name="Genome Biol. Evol.">
        <title>Developing a high-quality reference genome for a parasitic bivalve with doubly uniparental inheritance (Bivalvia: Unionida).</title>
        <authorList>
            <person name="Smith C.H."/>
        </authorList>
    </citation>
    <scope>NUCLEOTIDE SEQUENCE</scope>
    <source>
        <strain evidence="1">CHS0354</strain>
        <tissue evidence="1">Mantle</tissue>
    </source>
</reference>
<keyword evidence="2" id="KW-1185">Reference proteome</keyword>
<sequence length="179" mass="20394">MAACIDGGGIIWEIRGKKHLPTRSYWQAFSHIHIRQIIVVVLVITLKFSAVCCQMARKLLISFRCFSQLMVQKNWMPHTQPVACLHRRHHILYIQCFIINTPSNEINAVHILLVFFLNVLHLDSTILSNRILSFLCNPCESGILMFTHDRTKSTSTISTLDFKTGKTRVSFSTPAEGPT</sequence>
<name>A0AAE0TM64_9BIVA</name>
<evidence type="ECO:0000313" key="2">
    <source>
        <dbReference type="Proteomes" id="UP001195483"/>
    </source>
</evidence>
<reference evidence="1" key="3">
    <citation type="submission" date="2023-05" db="EMBL/GenBank/DDBJ databases">
        <authorList>
            <person name="Smith C.H."/>
        </authorList>
    </citation>
    <scope>NUCLEOTIDE SEQUENCE</scope>
    <source>
        <strain evidence="1">CHS0354</strain>
        <tissue evidence="1">Mantle</tissue>
    </source>
</reference>